<evidence type="ECO:0000256" key="3">
    <source>
        <dbReference type="ARBA" id="ARBA00046336"/>
    </source>
</evidence>
<evidence type="ECO:0000256" key="1">
    <source>
        <dbReference type="ARBA" id="ARBA00023239"/>
    </source>
</evidence>
<evidence type="ECO:0000313" key="6">
    <source>
        <dbReference type="EMBL" id="KAA9160720.1"/>
    </source>
</evidence>
<organism evidence="6 7">
    <name type="scientific">Amycolatopsis acidicola</name>
    <dbReference type="NCBI Taxonomy" id="2596893"/>
    <lineage>
        <taxon>Bacteria</taxon>
        <taxon>Bacillati</taxon>
        <taxon>Actinomycetota</taxon>
        <taxon>Actinomycetes</taxon>
        <taxon>Pseudonocardiales</taxon>
        <taxon>Pseudonocardiaceae</taxon>
        <taxon>Amycolatopsis</taxon>
    </lineage>
</organism>
<feature type="domain" description="C-glycoside deglycosidase beta subunit" evidence="5">
    <location>
        <begin position="15"/>
        <end position="107"/>
    </location>
</feature>
<evidence type="ECO:0000256" key="2">
    <source>
        <dbReference type="ARBA" id="ARBA00023277"/>
    </source>
</evidence>
<name>A0A5N0V6M9_9PSEU</name>
<dbReference type="GO" id="GO:0016829">
    <property type="term" value="F:lyase activity"/>
    <property type="evidence" value="ECO:0007669"/>
    <property type="project" value="UniProtKB-KW"/>
</dbReference>
<keyword evidence="6" id="KW-0969">Cilium</keyword>
<sequence length="131" mass="14571">MLADQLVEPVPMHVSERGVEVSVRMPWYRALPLCSVLNLRLTIDGTEIPREKLRFGVNGAEYTEAGLAEEWQQWWYVLDSARIVAVETTVGPGEHEVEAGLSLSIPYLPVPGGPLVITESNTKRLTTEVRS</sequence>
<dbReference type="OrthoDB" id="1494151at2"/>
<keyword evidence="1" id="KW-0456">Lyase</keyword>
<evidence type="ECO:0000313" key="7">
    <source>
        <dbReference type="Proteomes" id="UP000319769"/>
    </source>
</evidence>
<keyword evidence="7" id="KW-1185">Reference proteome</keyword>
<dbReference type="Proteomes" id="UP000319769">
    <property type="component" value="Unassembled WGS sequence"/>
</dbReference>
<evidence type="ECO:0000256" key="4">
    <source>
        <dbReference type="ARBA" id="ARBA00047208"/>
    </source>
</evidence>
<keyword evidence="2" id="KW-0119">Carbohydrate metabolism</keyword>
<dbReference type="InterPro" id="IPR045959">
    <property type="entry name" value="CGDB"/>
</dbReference>
<dbReference type="RefSeq" id="WP_144748072.1">
    <property type="nucleotide sequence ID" value="NZ_VMNW02000020.1"/>
</dbReference>
<keyword evidence="6" id="KW-0282">Flagellum</keyword>
<gene>
    <name evidence="6" type="ORF">FPZ12_016360</name>
</gene>
<protein>
    <recommendedName>
        <fullName evidence="4">C-deglycosylation enzyme beta subunit</fullName>
    </recommendedName>
</protein>
<keyword evidence="6" id="KW-0966">Cell projection</keyword>
<dbReference type="AlphaFoldDB" id="A0A5N0V6M9"/>
<proteinExistence type="inferred from homology"/>
<accession>A0A5N0V6M9</accession>
<evidence type="ECO:0000259" key="5">
    <source>
        <dbReference type="Pfam" id="PF19906"/>
    </source>
</evidence>
<dbReference type="Pfam" id="PF19906">
    <property type="entry name" value="CGDB"/>
    <property type="match status" value="1"/>
</dbReference>
<comment type="similarity">
    <text evidence="3">Belongs to the C-glycoside deglycosidase beta subunit family.</text>
</comment>
<dbReference type="EMBL" id="VMNW02000020">
    <property type="protein sequence ID" value="KAA9160720.1"/>
    <property type="molecule type" value="Genomic_DNA"/>
</dbReference>
<comment type="caution">
    <text evidence="6">The sequence shown here is derived from an EMBL/GenBank/DDBJ whole genome shotgun (WGS) entry which is preliminary data.</text>
</comment>
<reference evidence="6" key="1">
    <citation type="submission" date="2019-09" db="EMBL/GenBank/DDBJ databases">
        <authorList>
            <person name="Teo W.F.A."/>
            <person name="Duangmal K."/>
        </authorList>
    </citation>
    <scope>NUCLEOTIDE SEQUENCE [LARGE SCALE GENOMIC DNA]</scope>
    <source>
        <strain evidence="6">K81G1</strain>
    </source>
</reference>